<evidence type="ECO:0000313" key="4">
    <source>
        <dbReference type="Proteomes" id="UP000198284"/>
    </source>
</evidence>
<dbReference type="InterPro" id="IPR009097">
    <property type="entry name" value="Cyclic_Pdiesterase"/>
</dbReference>
<evidence type="ECO:0000313" key="3">
    <source>
        <dbReference type="EMBL" id="SNS38085.1"/>
    </source>
</evidence>
<dbReference type="SUPFAM" id="SSF55144">
    <property type="entry name" value="LigT-like"/>
    <property type="match status" value="1"/>
</dbReference>
<dbReference type="EMBL" id="FZOT01000002">
    <property type="protein sequence ID" value="SNS38085.1"/>
    <property type="molecule type" value="Genomic_DNA"/>
</dbReference>
<accession>A0A239E039</accession>
<comment type="function">
    <text evidence="2">Hydrolyzes RNA 2',3'-cyclic phosphodiester to an RNA 2'-phosphomonoester.</text>
</comment>
<keyword evidence="4" id="KW-1185">Reference proteome</keyword>
<reference evidence="3 4" key="1">
    <citation type="submission" date="2017-06" db="EMBL/GenBank/DDBJ databases">
        <authorList>
            <person name="Kim H.J."/>
            <person name="Triplett B.A."/>
        </authorList>
    </citation>
    <scope>NUCLEOTIDE SEQUENCE [LARGE SCALE GENOMIC DNA]</scope>
    <source>
        <strain evidence="3 4">U15</strain>
    </source>
</reference>
<feature type="short sequence motif" description="HXTX 2" evidence="2">
    <location>
        <begin position="126"/>
        <end position="129"/>
    </location>
</feature>
<dbReference type="GO" id="GO:0016874">
    <property type="term" value="F:ligase activity"/>
    <property type="evidence" value="ECO:0007669"/>
    <property type="project" value="UniProtKB-KW"/>
</dbReference>
<feature type="active site" description="Proton acceptor" evidence="2">
    <location>
        <position position="126"/>
    </location>
</feature>
<dbReference type="InterPro" id="IPR004175">
    <property type="entry name" value="RNA_CPDase"/>
</dbReference>
<dbReference type="GO" id="GO:0004113">
    <property type="term" value="F:2',3'-cyclic-nucleotide 3'-phosphodiesterase activity"/>
    <property type="evidence" value="ECO:0007669"/>
    <property type="project" value="InterPro"/>
</dbReference>
<evidence type="ECO:0000256" key="1">
    <source>
        <dbReference type="ARBA" id="ARBA00022801"/>
    </source>
</evidence>
<comment type="catalytic activity">
    <reaction evidence="2">
        <text>a 3'-end 2',3'-cyclophospho-ribonucleotide-RNA + H2O = a 3'-end 2'-phospho-ribonucleotide-RNA + H(+)</text>
        <dbReference type="Rhea" id="RHEA:11828"/>
        <dbReference type="Rhea" id="RHEA-COMP:10464"/>
        <dbReference type="Rhea" id="RHEA-COMP:17353"/>
        <dbReference type="ChEBI" id="CHEBI:15377"/>
        <dbReference type="ChEBI" id="CHEBI:15378"/>
        <dbReference type="ChEBI" id="CHEBI:83064"/>
        <dbReference type="ChEBI" id="CHEBI:173113"/>
        <dbReference type="EC" id="3.1.4.58"/>
    </reaction>
</comment>
<feature type="short sequence motif" description="HXTX 1" evidence="2">
    <location>
        <begin position="43"/>
        <end position="46"/>
    </location>
</feature>
<evidence type="ECO:0000256" key="2">
    <source>
        <dbReference type="HAMAP-Rule" id="MF_01940"/>
    </source>
</evidence>
<dbReference type="AlphaFoldDB" id="A0A239E039"/>
<dbReference type="HAMAP" id="MF_01940">
    <property type="entry name" value="RNA_CPDase"/>
    <property type="match status" value="1"/>
</dbReference>
<protein>
    <recommendedName>
        <fullName evidence="2">RNA 2',3'-cyclic phosphodiesterase</fullName>
        <shortName evidence="2">RNA 2',3'-CPDase</shortName>
        <ecNumber evidence="2">3.1.4.58</ecNumber>
    </recommendedName>
</protein>
<name>A0A239E039_9BURK</name>
<dbReference type="PANTHER" id="PTHR35561">
    <property type="entry name" value="RNA 2',3'-CYCLIC PHOSPHODIESTERASE"/>
    <property type="match status" value="1"/>
</dbReference>
<dbReference type="PANTHER" id="PTHR35561:SF1">
    <property type="entry name" value="RNA 2',3'-CYCLIC PHOSPHODIESTERASE"/>
    <property type="match status" value="1"/>
</dbReference>
<dbReference type="GO" id="GO:0008664">
    <property type="term" value="F:RNA 2',3'-cyclic 3'-phosphodiesterase activity"/>
    <property type="evidence" value="ECO:0007669"/>
    <property type="project" value="UniProtKB-EC"/>
</dbReference>
<feature type="active site" description="Proton donor" evidence="2">
    <location>
        <position position="43"/>
    </location>
</feature>
<organism evidence="3 4">
    <name type="scientific">Noviherbaspirillum humi</name>
    <dbReference type="NCBI Taxonomy" id="1688639"/>
    <lineage>
        <taxon>Bacteria</taxon>
        <taxon>Pseudomonadati</taxon>
        <taxon>Pseudomonadota</taxon>
        <taxon>Betaproteobacteria</taxon>
        <taxon>Burkholderiales</taxon>
        <taxon>Oxalobacteraceae</taxon>
        <taxon>Noviherbaspirillum</taxon>
    </lineage>
</organism>
<dbReference type="Gene3D" id="3.90.1140.10">
    <property type="entry name" value="Cyclic phosphodiesterase"/>
    <property type="match status" value="1"/>
</dbReference>
<dbReference type="Pfam" id="PF13563">
    <property type="entry name" value="2_5_RNA_ligase2"/>
    <property type="match status" value="1"/>
</dbReference>
<sequence length="190" mass="20800">MPGQAGESLRLFYALWPDDNVRASLMGLQTLLQGRIVPQQNLHITLAFLGQQPAGALPALKDILRRLPKTRLGLTVDRMAYFNGNRIAWAGMHQTPEALFGLQRELARLLKEQGIACDDKGKFKPHVTLARDAAPPPDTFFTPFTWEANRVALVQSLTKAGGPVYTVLAERAIDQDVTVQDAAGAAARES</sequence>
<dbReference type="EC" id="3.1.4.58" evidence="2"/>
<dbReference type="NCBIfam" id="TIGR02258">
    <property type="entry name" value="2_5_ligase"/>
    <property type="match status" value="1"/>
</dbReference>
<gene>
    <name evidence="3" type="ORF">SAMN06265795_102462</name>
</gene>
<proteinExistence type="inferred from homology"/>
<dbReference type="Proteomes" id="UP000198284">
    <property type="component" value="Unassembled WGS sequence"/>
</dbReference>
<keyword evidence="1 2" id="KW-0378">Hydrolase</keyword>
<dbReference type="OrthoDB" id="7061261at2"/>
<keyword evidence="3" id="KW-0436">Ligase</keyword>
<comment type="similarity">
    <text evidence="2">Belongs to the 2H phosphoesterase superfamily. ThpR family.</text>
</comment>
<dbReference type="RefSeq" id="WP_089398295.1">
    <property type="nucleotide sequence ID" value="NZ_FZOT01000002.1"/>
</dbReference>